<feature type="domain" description="STAS" evidence="3">
    <location>
        <begin position="1"/>
        <end position="100"/>
    </location>
</feature>
<evidence type="ECO:0000313" key="4">
    <source>
        <dbReference type="EMBL" id="MBC8539126.1"/>
    </source>
</evidence>
<dbReference type="PROSITE" id="PS50801">
    <property type="entry name" value="STAS"/>
    <property type="match status" value="1"/>
</dbReference>
<dbReference type="CDD" id="cd07043">
    <property type="entry name" value="STAS_anti-anti-sigma_factors"/>
    <property type="match status" value="1"/>
</dbReference>
<reference evidence="4" key="1">
    <citation type="submission" date="2020-08" db="EMBL/GenBank/DDBJ databases">
        <title>Genome public.</title>
        <authorList>
            <person name="Liu C."/>
            <person name="Sun Q."/>
        </authorList>
    </citation>
    <scope>NUCLEOTIDE SEQUENCE</scope>
    <source>
        <strain evidence="4">NSJ-63</strain>
    </source>
</reference>
<dbReference type="EMBL" id="JACRSS010000005">
    <property type="protein sequence ID" value="MBC8539126.1"/>
    <property type="molecule type" value="Genomic_DNA"/>
</dbReference>
<dbReference type="RefSeq" id="WP_178618329.1">
    <property type="nucleotide sequence ID" value="NZ_JACRSS010000005.1"/>
</dbReference>
<dbReference type="PANTHER" id="PTHR33495">
    <property type="entry name" value="ANTI-SIGMA FACTOR ANTAGONIST TM_1081-RELATED-RELATED"/>
    <property type="match status" value="1"/>
</dbReference>
<comment type="caution">
    <text evidence="4">The sequence shown here is derived from an EMBL/GenBank/DDBJ whole genome shotgun (WGS) entry which is preliminary data.</text>
</comment>
<comment type="similarity">
    <text evidence="1 2">Belongs to the anti-sigma-factor antagonist family.</text>
</comment>
<dbReference type="NCBIfam" id="TIGR00377">
    <property type="entry name" value="ant_ant_sig"/>
    <property type="match status" value="1"/>
</dbReference>
<evidence type="ECO:0000313" key="5">
    <source>
        <dbReference type="Proteomes" id="UP000617951"/>
    </source>
</evidence>
<evidence type="ECO:0000259" key="3">
    <source>
        <dbReference type="PROSITE" id="PS50801"/>
    </source>
</evidence>
<organism evidence="4 5">
    <name type="scientific">Guopingia tenuis</name>
    <dbReference type="NCBI Taxonomy" id="2763656"/>
    <lineage>
        <taxon>Bacteria</taxon>
        <taxon>Bacillati</taxon>
        <taxon>Bacillota</taxon>
        <taxon>Clostridia</taxon>
        <taxon>Christensenellales</taxon>
        <taxon>Christensenellaceae</taxon>
        <taxon>Guopingia</taxon>
    </lineage>
</organism>
<dbReference type="SUPFAM" id="SSF52091">
    <property type="entry name" value="SpoIIaa-like"/>
    <property type="match status" value="1"/>
</dbReference>
<dbReference type="InterPro" id="IPR036513">
    <property type="entry name" value="STAS_dom_sf"/>
</dbReference>
<dbReference type="Proteomes" id="UP000617951">
    <property type="component" value="Unassembled WGS sequence"/>
</dbReference>
<dbReference type="PANTHER" id="PTHR33495:SF2">
    <property type="entry name" value="ANTI-SIGMA FACTOR ANTAGONIST TM_1081-RELATED"/>
    <property type="match status" value="1"/>
</dbReference>
<dbReference type="InterPro" id="IPR002645">
    <property type="entry name" value="STAS_dom"/>
</dbReference>
<dbReference type="Gene3D" id="3.30.750.24">
    <property type="entry name" value="STAS domain"/>
    <property type="match status" value="1"/>
</dbReference>
<dbReference type="AlphaFoldDB" id="A0A926DJS3"/>
<dbReference type="Pfam" id="PF01740">
    <property type="entry name" value="STAS"/>
    <property type="match status" value="1"/>
</dbReference>
<gene>
    <name evidence="4" type="ORF">H8693_09300</name>
</gene>
<dbReference type="GO" id="GO:0043856">
    <property type="term" value="F:anti-sigma factor antagonist activity"/>
    <property type="evidence" value="ECO:0007669"/>
    <property type="project" value="InterPro"/>
</dbReference>
<name>A0A926DJS3_9FIRM</name>
<dbReference type="InterPro" id="IPR003658">
    <property type="entry name" value="Anti-sigma_ant"/>
</dbReference>
<protein>
    <recommendedName>
        <fullName evidence="2">Anti-sigma factor antagonist</fullName>
    </recommendedName>
</protein>
<evidence type="ECO:0000256" key="1">
    <source>
        <dbReference type="ARBA" id="ARBA00009013"/>
    </source>
</evidence>
<sequence length="100" mass="11491">MQIQTAKKQKTLRLKGEIDHHTAEALRRKMDKLIGDEQPDRLILDFSEVNLMDSSGIGLILGRYKKLKKNGAELCVTNLNRQIDKVFRLAGLYQIIKKVK</sequence>
<proteinExistence type="inferred from homology"/>
<keyword evidence="5" id="KW-1185">Reference proteome</keyword>
<accession>A0A926DJS3</accession>
<evidence type="ECO:0000256" key="2">
    <source>
        <dbReference type="RuleBase" id="RU003749"/>
    </source>
</evidence>